<dbReference type="PANTHER" id="PTHR34477">
    <property type="entry name" value="UPF0213 PROTEIN YHBQ"/>
    <property type="match status" value="1"/>
</dbReference>
<evidence type="ECO:0000259" key="2">
    <source>
        <dbReference type="PROSITE" id="PS50164"/>
    </source>
</evidence>
<comment type="similarity">
    <text evidence="1">Belongs to the UPF0213 family.</text>
</comment>
<evidence type="ECO:0000256" key="1">
    <source>
        <dbReference type="ARBA" id="ARBA00007435"/>
    </source>
</evidence>
<organism evidence="3 4">
    <name type="scientific">Mycetohabitans endofungorum</name>
    <dbReference type="NCBI Taxonomy" id="417203"/>
    <lineage>
        <taxon>Bacteria</taxon>
        <taxon>Pseudomonadati</taxon>
        <taxon>Pseudomonadota</taxon>
        <taxon>Betaproteobacteria</taxon>
        <taxon>Burkholderiales</taxon>
        <taxon>Burkholderiaceae</taxon>
        <taxon>Mycetohabitans</taxon>
    </lineage>
</organism>
<gene>
    <name evidence="3" type="ORF">B0O95_101106</name>
</gene>
<keyword evidence="4" id="KW-1185">Reference proteome</keyword>
<evidence type="ECO:0000313" key="4">
    <source>
        <dbReference type="Proteomes" id="UP000243096"/>
    </source>
</evidence>
<proteinExistence type="inferred from homology"/>
<sequence>MSCANTILFGAVRKRHADMAWHLYLIECANGSIYTGIAVDVQARYAKHVDGTGARYTRAHKPVRLLATFTMADRSTACRTEYRVKRLPAHEKRALAQGLRALPDTSPDSCACPKAAT</sequence>
<comment type="caution">
    <text evidence="3">The sequence shown here is derived from an EMBL/GenBank/DDBJ whole genome shotgun (WGS) entry which is preliminary data.</text>
</comment>
<dbReference type="PANTHER" id="PTHR34477:SF1">
    <property type="entry name" value="UPF0213 PROTEIN YHBQ"/>
    <property type="match status" value="1"/>
</dbReference>
<dbReference type="CDD" id="cd10456">
    <property type="entry name" value="GIY-YIG_UPF0213"/>
    <property type="match status" value="1"/>
</dbReference>
<dbReference type="AlphaFoldDB" id="A0A2P5KE81"/>
<feature type="domain" description="GIY-YIG" evidence="2">
    <location>
        <begin position="19"/>
        <end position="96"/>
    </location>
</feature>
<dbReference type="GO" id="GO:0004519">
    <property type="term" value="F:endonuclease activity"/>
    <property type="evidence" value="ECO:0007669"/>
    <property type="project" value="UniProtKB-KW"/>
</dbReference>
<protein>
    <submittedName>
        <fullName evidence="3">Putative endonuclease</fullName>
    </submittedName>
</protein>
<accession>A0A2P5KE81</accession>
<dbReference type="Proteomes" id="UP000243096">
    <property type="component" value="Unassembled WGS sequence"/>
</dbReference>
<dbReference type="Gene3D" id="3.40.1440.10">
    <property type="entry name" value="GIY-YIG endonuclease"/>
    <property type="match status" value="1"/>
</dbReference>
<dbReference type="SUPFAM" id="SSF82771">
    <property type="entry name" value="GIY-YIG endonuclease"/>
    <property type="match status" value="1"/>
</dbReference>
<keyword evidence="3" id="KW-0255">Endonuclease</keyword>
<dbReference type="EMBL" id="PRDW01000001">
    <property type="protein sequence ID" value="PPB85023.1"/>
    <property type="molecule type" value="Genomic_DNA"/>
</dbReference>
<dbReference type="InterPro" id="IPR050190">
    <property type="entry name" value="UPF0213_domain"/>
</dbReference>
<dbReference type="PROSITE" id="PS50164">
    <property type="entry name" value="GIY_YIG"/>
    <property type="match status" value="1"/>
</dbReference>
<name>A0A2P5KE81_9BURK</name>
<keyword evidence="3" id="KW-0540">Nuclease</keyword>
<reference evidence="3 4" key="1">
    <citation type="submission" date="2018-01" db="EMBL/GenBank/DDBJ databases">
        <title>Genomic Encyclopedia of Type Strains, Phase III (KMG-III): the genomes of soil and plant-associated and newly described type strains.</title>
        <authorList>
            <person name="Whitman W."/>
        </authorList>
    </citation>
    <scope>NUCLEOTIDE SEQUENCE [LARGE SCALE GENOMIC DNA]</scope>
    <source>
        <strain evidence="3 4">HKI456</strain>
    </source>
</reference>
<evidence type="ECO:0000313" key="3">
    <source>
        <dbReference type="EMBL" id="PPB85023.1"/>
    </source>
</evidence>
<keyword evidence="3" id="KW-0378">Hydrolase</keyword>
<dbReference type="Pfam" id="PF01541">
    <property type="entry name" value="GIY-YIG"/>
    <property type="match status" value="1"/>
</dbReference>
<dbReference type="InterPro" id="IPR035901">
    <property type="entry name" value="GIY-YIG_endonuc_sf"/>
</dbReference>
<dbReference type="InterPro" id="IPR000305">
    <property type="entry name" value="GIY-YIG_endonuc"/>
</dbReference>